<dbReference type="CDD" id="cd00090">
    <property type="entry name" value="HTH_ARSR"/>
    <property type="match status" value="1"/>
</dbReference>
<dbReference type="InterPro" id="IPR000485">
    <property type="entry name" value="AsnC-type_HTH_dom"/>
</dbReference>
<dbReference type="PROSITE" id="PS50956">
    <property type="entry name" value="HTH_ASNC_2"/>
    <property type="match status" value="1"/>
</dbReference>
<dbReference type="Gene3D" id="1.10.10.10">
    <property type="entry name" value="Winged helix-like DNA-binding domain superfamily/Winged helix DNA-binding domain"/>
    <property type="match status" value="1"/>
</dbReference>
<evidence type="ECO:0000259" key="4">
    <source>
        <dbReference type="PROSITE" id="PS50956"/>
    </source>
</evidence>
<sequence>MTDEALNLTDIKILTTLQQDGRITNQALAERINMSASPCWRRVKQLEDEHYIQGYRAVLDRRKIGLGVMVFIRIKIDRHSEAEAKKFEQEVMQLQDVVACYSIGGDADFLLQVVAPDLDSFAEFAMSIVRQLPGIKEMQSMFVLKEIKPFVSFPVKRLRAV</sequence>
<dbReference type="GO" id="GO:0043565">
    <property type="term" value="F:sequence-specific DNA binding"/>
    <property type="evidence" value="ECO:0007669"/>
    <property type="project" value="InterPro"/>
</dbReference>
<dbReference type="Pfam" id="PF13412">
    <property type="entry name" value="HTH_24"/>
    <property type="match status" value="1"/>
</dbReference>
<dbReference type="GO" id="GO:0043200">
    <property type="term" value="P:response to amino acid"/>
    <property type="evidence" value="ECO:0007669"/>
    <property type="project" value="TreeGrafter"/>
</dbReference>
<dbReference type="SUPFAM" id="SSF54909">
    <property type="entry name" value="Dimeric alpha+beta barrel"/>
    <property type="match status" value="1"/>
</dbReference>
<dbReference type="PANTHER" id="PTHR30154">
    <property type="entry name" value="LEUCINE-RESPONSIVE REGULATORY PROTEIN"/>
    <property type="match status" value="1"/>
</dbReference>
<dbReference type="Proteomes" id="UP000294575">
    <property type="component" value="Unassembled WGS sequence"/>
</dbReference>
<accession>A0A4R6U185</accession>
<keyword evidence="2" id="KW-0238">DNA-binding</keyword>
<keyword evidence="1" id="KW-0805">Transcription regulation</keyword>
<reference evidence="5 6" key="1">
    <citation type="submission" date="2019-03" db="EMBL/GenBank/DDBJ databases">
        <title>Genomic Encyclopedia of Type Strains, Phase IV (KMG-IV): sequencing the most valuable type-strain genomes for metagenomic binning, comparative biology and taxonomic classification.</title>
        <authorList>
            <person name="Goeker M."/>
        </authorList>
    </citation>
    <scope>NUCLEOTIDE SEQUENCE [LARGE SCALE GENOMIC DNA]</scope>
    <source>
        <strain evidence="5 6">DSM 28679</strain>
    </source>
</reference>
<dbReference type="InterPro" id="IPR019888">
    <property type="entry name" value="Tscrpt_reg_AsnC-like"/>
</dbReference>
<dbReference type="GO" id="GO:0006355">
    <property type="term" value="P:regulation of DNA-templated transcription"/>
    <property type="evidence" value="ECO:0007669"/>
    <property type="project" value="UniProtKB-ARBA"/>
</dbReference>
<protein>
    <submittedName>
        <fullName evidence="5">AsnC family transcriptional regulator</fullName>
    </submittedName>
</protein>
<proteinExistence type="predicted"/>
<dbReference type="OrthoDB" id="166264at2"/>
<dbReference type="Gene3D" id="3.30.70.920">
    <property type="match status" value="1"/>
</dbReference>
<gene>
    <name evidence="5" type="ORF">DFQ45_102118</name>
</gene>
<dbReference type="PANTHER" id="PTHR30154:SF34">
    <property type="entry name" value="TRANSCRIPTIONAL REGULATOR AZLB"/>
    <property type="match status" value="1"/>
</dbReference>
<evidence type="ECO:0000256" key="1">
    <source>
        <dbReference type="ARBA" id="ARBA00023015"/>
    </source>
</evidence>
<dbReference type="InterPro" id="IPR011008">
    <property type="entry name" value="Dimeric_a/b-barrel"/>
</dbReference>
<evidence type="ECO:0000313" key="5">
    <source>
        <dbReference type="EMBL" id="TDQ39426.1"/>
    </source>
</evidence>
<dbReference type="PRINTS" id="PR00033">
    <property type="entry name" value="HTHASNC"/>
</dbReference>
<keyword evidence="3" id="KW-0804">Transcription</keyword>
<evidence type="ECO:0000256" key="3">
    <source>
        <dbReference type="ARBA" id="ARBA00023163"/>
    </source>
</evidence>
<dbReference type="InterPro" id="IPR036390">
    <property type="entry name" value="WH_DNA-bd_sf"/>
</dbReference>
<dbReference type="InterPro" id="IPR011991">
    <property type="entry name" value="ArsR-like_HTH"/>
</dbReference>
<dbReference type="SUPFAM" id="SSF46785">
    <property type="entry name" value="Winged helix' DNA-binding domain"/>
    <property type="match status" value="1"/>
</dbReference>
<evidence type="ECO:0000256" key="2">
    <source>
        <dbReference type="ARBA" id="ARBA00023125"/>
    </source>
</evidence>
<dbReference type="GO" id="GO:0005829">
    <property type="term" value="C:cytosol"/>
    <property type="evidence" value="ECO:0007669"/>
    <property type="project" value="TreeGrafter"/>
</dbReference>
<dbReference type="InterPro" id="IPR019887">
    <property type="entry name" value="Tscrpt_reg_AsnC/Lrp_C"/>
</dbReference>
<name>A0A4R6U185_9GAMM</name>
<keyword evidence="6" id="KW-1185">Reference proteome</keyword>
<dbReference type="SMART" id="SM00344">
    <property type="entry name" value="HTH_ASNC"/>
    <property type="match status" value="1"/>
</dbReference>
<dbReference type="RefSeq" id="WP_101497438.1">
    <property type="nucleotide sequence ID" value="NZ_LNJZ01000009.1"/>
</dbReference>
<organism evidence="5 6">
    <name type="scientific">Thiopseudomonas denitrificans</name>
    <dbReference type="NCBI Taxonomy" id="1501432"/>
    <lineage>
        <taxon>Bacteria</taxon>
        <taxon>Pseudomonadati</taxon>
        <taxon>Pseudomonadota</taxon>
        <taxon>Gammaproteobacteria</taxon>
        <taxon>Pseudomonadales</taxon>
        <taxon>Pseudomonadaceae</taxon>
        <taxon>Thiopseudomonas</taxon>
    </lineage>
</organism>
<feature type="domain" description="HTH asnC-type" evidence="4">
    <location>
        <begin position="9"/>
        <end position="67"/>
    </location>
</feature>
<dbReference type="EMBL" id="SNYK01000002">
    <property type="protein sequence ID" value="TDQ39426.1"/>
    <property type="molecule type" value="Genomic_DNA"/>
</dbReference>
<dbReference type="InterPro" id="IPR036388">
    <property type="entry name" value="WH-like_DNA-bd_sf"/>
</dbReference>
<dbReference type="AlphaFoldDB" id="A0A4R6U185"/>
<comment type="caution">
    <text evidence="5">The sequence shown here is derived from an EMBL/GenBank/DDBJ whole genome shotgun (WGS) entry which is preliminary data.</text>
</comment>
<dbReference type="Pfam" id="PF01037">
    <property type="entry name" value="AsnC_trans_reg"/>
    <property type="match status" value="1"/>
</dbReference>
<evidence type="ECO:0000313" key="6">
    <source>
        <dbReference type="Proteomes" id="UP000294575"/>
    </source>
</evidence>